<reference evidence="10" key="1">
    <citation type="submission" date="2016-10" db="EMBL/GenBank/DDBJ databases">
        <title>Sequence of Gallionella enrichment culture.</title>
        <authorList>
            <person name="Poehlein A."/>
            <person name="Muehling M."/>
            <person name="Daniel R."/>
        </authorList>
    </citation>
    <scope>NUCLEOTIDE SEQUENCE</scope>
</reference>
<sequence length="195" mass="22766">MVGGTGLYVKAFCEGIDEIPKADEAIRKNIQQQFDANGLQWLQEEVQKKDAAFWQIAEQQNPHRLMRALEVLEATGRSITSFHQHKKTERPFNIIKIGLVLPREELKYHINTRVDAMMRQGLLEEVKSLLPYRSLNALQTVGYKELFNYLDGKTSLAKAVEEIKMNTRHYAKRQMTWFKKDEEINWHHPSDSIKI</sequence>
<evidence type="ECO:0000256" key="8">
    <source>
        <dbReference type="ARBA" id="ARBA00022842"/>
    </source>
</evidence>
<dbReference type="Pfam" id="PF01715">
    <property type="entry name" value="IPPT"/>
    <property type="match status" value="1"/>
</dbReference>
<evidence type="ECO:0000256" key="6">
    <source>
        <dbReference type="ARBA" id="ARBA00022741"/>
    </source>
</evidence>
<accession>A0A1J5SXR5</accession>
<protein>
    <recommendedName>
        <fullName evidence="3">tRNA dimethylallyltransferase</fullName>
        <ecNumber evidence="3">2.5.1.75</ecNumber>
    </recommendedName>
</protein>
<dbReference type="PANTHER" id="PTHR11088:SF60">
    <property type="entry name" value="TRNA DIMETHYLALLYLTRANSFERASE"/>
    <property type="match status" value="1"/>
</dbReference>
<evidence type="ECO:0000256" key="1">
    <source>
        <dbReference type="ARBA" id="ARBA00001946"/>
    </source>
</evidence>
<dbReference type="Gene3D" id="3.40.50.300">
    <property type="entry name" value="P-loop containing nucleotide triphosphate hydrolases"/>
    <property type="match status" value="1"/>
</dbReference>
<keyword evidence="8" id="KW-0460">Magnesium</keyword>
<comment type="cofactor">
    <cofactor evidence="1">
        <name>Mg(2+)</name>
        <dbReference type="ChEBI" id="CHEBI:18420"/>
    </cofactor>
</comment>
<keyword evidence="5" id="KW-0819">tRNA processing</keyword>
<organism evidence="10">
    <name type="scientific">mine drainage metagenome</name>
    <dbReference type="NCBI Taxonomy" id="410659"/>
    <lineage>
        <taxon>unclassified sequences</taxon>
        <taxon>metagenomes</taxon>
        <taxon>ecological metagenomes</taxon>
    </lineage>
</organism>
<dbReference type="GO" id="GO:0005524">
    <property type="term" value="F:ATP binding"/>
    <property type="evidence" value="ECO:0007669"/>
    <property type="project" value="UniProtKB-KW"/>
</dbReference>
<keyword evidence="7" id="KW-0067">ATP-binding</keyword>
<comment type="caution">
    <text evidence="10">The sequence shown here is derived from an EMBL/GenBank/DDBJ whole genome shotgun (WGS) entry which is preliminary data.</text>
</comment>
<dbReference type="NCBIfam" id="TIGR00174">
    <property type="entry name" value="miaA"/>
    <property type="match status" value="1"/>
</dbReference>
<dbReference type="Gene3D" id="1.10.20.140">
    <property type="match status" value="1"/>
</dbReference>
<dbReference type="GO" id="GO:0052381">
    <property type="term" value="F:tRNA dimethylallyltransferase activity"/>
    <property type="evidence" value="ECO:0007669"/>
    <property type="project" value="UniProtKB-EC"/>
</dbReference>
<dbReference type="AlphaFoldDB" id="A0A1J5SXR5"/>
<evidence type="ECO:0000256" key="7">
    <source>
        <dbReference type="ARBA" id="ARBA00022840"/>
    </source>
</evidence>
<keyword evidence="4 10" id="KW-0808">Transferase</keyword>
<evidence type="ECO:0000313" key="10">
    <source>
        <dbReference type="EMBL" id="OIR13321.1"/>
    </source>
</evidence>
<dbReference type="EMBL" id="MLJW01000015">
    <property type="protein sequence ID" value="OIR13321.1"/>
    <property type="molecule type" value="Genomic_DNA"/>
</dbReference>
<name>A0A1J5SXR5_9ZZZZ</name>
<dbReference type="InterPro" id="IPR039657">
    <property type="entry name" value="Dimethylallyltransferase"/>
</dbReference>
<dbReference type="PANTHER" id="PTHR11088">
    <property type="entry name" value="TRNA DIMETHYLALLYLTRANSFERASE"/>
    <property type="match status" value="1"/>
</dbReference>
<comment type="catalytic activity">
    <reaction evidence="9">
        <text>adenosine(37) in tRNA + dimethylallyl diphosphate = N(6)-dimethylallyladenosine(37) in tRNA + diphosphate</text>
        <dbReference type="Rhea" id="RHEA:26482"/>
        <dbReference type="Rhea" id="RHEA-COMP:10162"/>
        <dbReference type="Rhea" id="RHEA-COMP:10375"/>
        <dbReference type="ChEBI" id="CHEBI:33019"/>
        <dbReference type="ChEBI" id="CHEBI:57623"/>
        <dbReference type="ChEBI" id="CHEBI:74411"/>
        <dbReference type="ChEBI" id="CHEBI:74415"/>
        <dbReference type="EC" id="2.5.1.75"/>
    </reaction>
</comment>
<proteinExistence type="inferred from homology"/>
<dbReference type="InterPro" id="IPR018022">
    <property type="entry name" value="IPT"/>
</dbReference>
<evidence type="ECO:0000256" key="5">
    <source>
        <dbReference type="ARBA" id="ARBA00022694"/>
    </source>
</evidence>
<keyword evidence="6" id="KW-0547">Nucleotide-binding</keyword>
<dbReference type="InterPro" id="IPR027417">
    <property type="entry name" value="P-loop_NTPase"/>
</dbReference>
<gene>
    <name evidence="10" type="primary">miaA_1</name>
    <name evidence="10" type="ORF">GALL_57060</name>
</gene>
<evidence type="ECO:0000256" key="2">
    <source>
        <dbReference type="ARBA" id="ARBA00005842"/>
    </source>
</evidence>
<evidence type="ECO:0000256" key="4">
    <source>
        <dbReference type="ARBA" id="ARBA00022679"/>
    </source>
</evidence>
<comment type="similarity">
    <text evidence="2">Belongs to the IPP transferase family.</text>
</comment>
<evidence type="ECO:0000256" key="9">
    <source>
        <dbReference type="ARBA" id="ARBA00049563"/>
    </source>
</evidence>
<dbReference type="GO" id="GO:0006400">
    <property type="term" value="P:tRNA modification"/>
    <property type="evidence" value="ECO:0007669"/>
    <property type="project" value="TreeGrafter"/>
</dbReference>
<evidence type="ECO:0000256" key="3">
    <source>
        <dbReference type="ARBA" id="ARBA00012665"/>
    </source>
</evidence>
<dbReference type="EC" id="2.5.1.75" evidence="3"/>